<dbReference type="InterPro" id="IPR002298">
    <property type="entry name" value="DNA_polymerase_A"/>
</dbReference>
<dbReference type="SUPFAM" id="SSF47807">
    <property type="entry name" value="5' to 3' exonuclease, C-terminal subdomain"/>
    <property type="match status" value="1"/>
</dbReference>
<dbReference type="SUPFAM" id="SSF53098">
    <property type="entry name" value="Ribonuclease H-like"/>
    <property type="match status" value="1"/>
</dbReference>
<keyword evidence="14" id="KW-0234">DNA repair</keyword>
<dbReference type="NCBIfam" id="NF004397">
    <property type="entry name" value="PRK05755.1"/>
    <property type="match status" value="1"/>
</dbReference>
<dbReference type="InterPro" id="IPR012337">
    <property type="entry name" value="RNaseH-like_sf"/>
</dbReference>
<dbReference type="Gene3D" id="1.10.150.20">
    <property type="entry name" value="5' to 3' exonuclease, C-terminal subdomain"/>
    <property type="match status" value="2"/>
</dbReference>
<name>A0A8S5PFR1_9CAUD</name>
<dbReference type="InterPro" id="IPR036397">
    <property type="entry name" value="RNaseH_sf"/>
</dbReference>
<dbReference type="SUPFAM" id="SSF56672">
    <property type="entry name" value="DNA/RNA polymerases"/>
    <property type="match status" value="1"/>
</dbReference>
<dbReference type="SMART" id="SM00475">
    <property type="entry name" value="53EXOc"/>
    <property type="match status" value="1"/>
</dbReference>
<dbReference type="GO" id="GO:0008409">
    <property type="term" value="F:5'-3' exonuclease activity"/>
    <property type="evidence" value="ECO:0007669"/>
    <property type="project" value="InterPro"/>
</dbReference>
<dbReference type="InterPro" id="IPR001098">
    <property type="entry name" value="DNA-dir_DNA_pol_A_palm_dom"/>
</dbReference>
<dbReference type="SMART" id="SM00482">
    <property type="entry name" value="POLAc"/>
    <property type="match status" value="1"/>
</dbReference>
<dbReference type="CDD" id="cd09859">
    <property type="entry name" value="PIN_53EXO"/>
    <property type="match status" value="1"/>
</dbReference>
<evidence type="ECO:0000256" key="10">
    <source>
        <dbReference type="ARBA" id="ARBA00022839"/>
    </source>
</evidence>
<dbReference type="GO" id="GO:0039693">
    <property type="term" value="P:viral DNA genome replication"/>
    <property type="evidence" value="ECO:0007669"/>
    <property type="project" value="UniProtKB-KW"/>
</dbReference>
<evidence type="ECO:0000256" key="3">
    <source>
        <dbReference type="ARBA" id="ARBA00015749"/>
    </source>
</evidence>
<dbReference type="GO" id="GO:0003677">
    <property type="term" value="F:DNA binding"/>
    <property type="evidence" value="ECO:0007669"/>
    <property type="project" value="UniProtKB-KW"/>
</dbReference>
<dbReference type="InterPro" id="IPR019760">
    <property type="entry name" value="DNA-dir_DNA_pol_A_CS"/>
</dbReference>
<dbReference type="CDD" id="cd06139">
    <property type="entry name" value="DNA_polA_I_Ecoli_like_exo"/>
    <property type="match status" value="1"/>
</dbReference>
<comment type="similarity">
    <text evidence="1">Belongs to the DNA polymerase type-A family.</text>
</comment>
<keyword evidence="10" id="KW-0269">Exonuclease</keyword>
<dbReference type="InterPro" id="IPR020046">
    <property type="entry name" value="5-3_exonucl_a-hlix_arch_N"/>
</dbReference>
<dbReference type="Pfam" id="PF01367">
    <property type="entry name" value="5_3_exonuc"/>
    <property type="match status" value="1"/>
</dbReference>
<dbReference type="GO" id="GO:0006261">
    <property type="term" value="P:DNA-templated DNA replication"/>
    <property type="evidence" value="ECO:0007669"/>
    <property type="project" value="InterPro"/>
</dbReference>
<evidence type="ECO:0000256" key="14">
    <source>
        <dbReference type="ARBA" id="ARBA00023204"/>
    </source>
</evidence>
<keyword evidence="4" id="KW-0808">Transferase</keyword>
<dbReference type="Gene3D" id="3.40.50.1010">
    <property type="entry name" value="5'-nuclease"/>
    <property type="match status" value="1"/>
</dbReference>
<proteinExistence type="inferred from homology"/>
<dbReference type="Pfam" id="PF00476">
    <property type="entry name" value="DNA_pol_A"/>
    <property type="match status" value="1"/>
</dbReference>
<evidence type="ECO:0000256" key="2">
    <source>
        <dbReference type="ARBA" id="ARBA00012417"/>
    </source>
</evidence>
<dbReference type="InterPro" id="IPR036279">
    <property type="entry name" value="5-3_exonuclease_C_sf"/>
</dbReference>
<feature type="domain" description="5'-3' exonuclease" evidence="17">
    <location>
        <begin position="34"/>
        <end position="295"/>
    </location>
</feature>
<dbReference type="PANTHER" id="PTHR10133:SF27">
    <property type="entry name" value="DNA POLYMERASE NU"/>
    <property type="match status" value="1"/>
</dbReference>
<feature type="domain" description="DNA-directed DNA polymerase family A palm" evidence="18">
    <location>
        <begin position="722"/>
        <end position="928"/>
    </location>
</feature>
<dbReference type="NCBIfam" id="TIGR00593">
    <property type="entry name" value="pola"/>
    <property type="match status" value="1"/>
</dbReference>
<dbReference type="InterPro" id="IPR008918">
    <property type="entry name" value="HhH2"/>
</dbReference>
<accession>A0A8S5PFR1</accession>
<dbReference type="InterPro" id="IPR002562">
    <property type="entry name" value="3'-5'_exonuclease_dom"/>
</dbReference>
<dbReference type="Gene3D" id="1.20.1060.10">
    <property type="entry name" value="Taq DNA Polymerase, Chain T, domain 4"/>
    <property type="match status" value="1"/>
</dbReference>
<evidence type="ECO:0000259" key="17">
    <source>
        <dbReference type="SMART" id="SM00475"/>
    </source>
</evidence>
<dbReference type="PROSITE" id="PS00447">
    <property type="entry name" value="DNA_POLYMERASE_A"/>
    <property type="match status" value="1"/>
</dbReference>
<keyword evidence="13" id="KW-0238">DNA-binding</keyword>
<dbReference type="FunFam" id="3.30.420.10:FF:000026">
    <property type="entry name" value="DNA polymerase I"/>
    <property type="match status" value="1"/>
</dbReference>
<dbReference type="Pfam" id="PF01612">
    <property type="entry name" value="DNA_pol_A_exo1"/>
    <property type="match status" value="1"/>
</dbReference>
<protein>
    <recommendedName>
        <fullName evidence="3">DNA polymerase</fullName>
        <ecNumber evidence="2">2.7.7.7</ecNumber>
    </recommendedName>
</protein>
<dbReference type="InterPro" id="IPR029060">
    <property type="entry name" value="PIN-like_dom_sf"/>
</dbReference>
<evidence type="ECO:0000256" key="5">
    <source>
        <dbReference type="ARBA" id="ARBA00022695"/>
    </source>
</evidence>
<comment type="catalytic activity">
    <reaction evidence="15">
        <text>DNA(n) + a 2'-deoxyribonucleoside 5'-triphosphate = DNA(n+1) + diphosphate</text>
        <dbReference type="Rhea" id="RHEA:22508"/>
        <dbReference type="Rhea" id="RHEA-COMP:17339"/>
        <dbReference type="Rhea" id="RHEA-COMP:17340"/>
        <dbReference type="ChEBI" id="CHEBI:33019"/>
        <dbReference type="ChEBI" id="CHEBI:61560"/>
        <dbReference type="ChEBI" id="CHEBI:173112"/>
        <dbReference type="EC" id="2.7.7.7"/>
    </reaction>
</comment>
<dbReference type="SMART" id="SM00474">
    <property type="entry name" value="35EXOc"/>
    <property type="match status" value="1"/>
</dbReference>
<organism evidence="19">
    <name type="scientific">Siphoviridae sp. ctEgn5</name>
    <dbReference type="NCBI Taxonomy" id="2825398"/>
    <lineage>
        <taxon>Viruses</taxon>
        <taxon>Duplodnaviria</taxon>
        <taxon>Heunggongvirae</taxon>
        <taxon>Uroviricota</taxon>
        <taxon>Caudoviricetes</taxon>
    </lineage>
</organism>
<feature type="domain" description="3'-5' exonuclease" evidence="16">
    <location>
        <begin position="372"/>
        <end position="553"/>
    </location>
</feature>
<evidence type="ECO:0000259" key="18">
    <source>
        <dbReference type="SMART" id="SM00482"/>
    </source>
</evidence>
<evidence type="ECO:0000256" key="15">
    <source>
        <dbReference type="ARBA" id="ARBA00049244"/>
    </source>
</evidence>
<dbReference type="EC" id="2.7.7.7" evidence="2"/>
<keyword evidence="11" id="KW-0239">DNA-directed DNA polymerase</keyword>
<dbReference type="InterPro" id="IPR020045">
    <property type="entry name" value="DNA_polI_H3TH"/>
</dbReference>
<dbReference type="FunFam" id="1.20.1060.10:FF:000001">
    <property type="entry name" value="DNA polymerase I"/>
    <property type="match status" value="1"/>
</dbReference>
<keyword evidence="7" id="KW-0540">Nuclease</keyword>
<keyword evidence="9" id="KW-0378">Hydrolase</keyword>
<dbReference type="GO" id="GO:0003887">
    <property type="term" value="F:DNA-directed DNA polymerase activity"/>
    <property type="evidence" value="ECO:0007669"/>
    <property type="project" value="UniProtKB-KW"/>
</dbReference>
<dbReference type="FunFam" id="1.10.150.20:FF:000003">
    <property type="entry name" value="DNA polymerase I"/>
    <property type="match status" value="1"/>
</dbReference>
<keyword evidence="12" id="KW-1194">Viral DNA replication</keyword>
<dbReference type="CDD" id="cd09898">
    <property type="entry name" value="H3TH_53EXO"/>
    <property type="match status" value="1"/>
</dbReference>
<dbReference type="FunFam" id="1.10.150.20:FF:000002">
    <property type="entry name" value="DNA polymerase I"/>
    <property type="match status" value="1"/>
</dbReference>
<evidence type="ECO:0000256" key="7">
    <source>
        <dbReference type="ARBA" id="ARBA00022722"/>
    </source>
</evidence>
<evidence type="ECO:0000256" key="6">
    <source>
        <dbReference type="ARBA" id="ARBA00022705"/>
    </source>
</evidence>
<reference evidence="19" key="1">
    <citation type="journal article" date="2021" name="Proc. Natl. Acad. Sci. U.S.A.">
        <title>A Catalog of Tens of Thousands of Viruses from Human Metagenomes Reveals Hidden Associations with Chronic Diseases.</title>
        <authorList>
            <person name="Tisza M.J."/>
            <person name="Buck C.B."/>
        </authorList>
    </citation>
    <scope>NUCLEOTIDE SEQUENCE</scope>
    <source>
        <strain evidence="19">CtEgn5</strain>
    </source>
</reference>
<dbReference type="InterPro" id="IPR018320">
    <property type="entry name" value="DNA_polymerase_1"/>
</dbReference>
<evidence type="ECO:0000256" key="8">
    <source>
        <dbReference type="ARBA" id="ARBA00022763"/>
    </source>
</evidence>
<dbReference type="EMBL" id="BK015424">
    <property type="protein sequence ID" value="DAE06015.1"/>
    <property type="molecule type" value="Genomic_DNA"/>
</dbReference>
<evidence type="ECO:0000256" key="4">
    <source>
        <dbReference type="ARBA" id="ARBA00022679"/>
    </source>
</evidence>
<evidence type="ECO:0000256" key="1">
    <source>
        <dbReference type="ARBA" id="ARBA00007705"/>
    </source>
</evidence>
<evidence type="ECO:0000259" key="16">
    <source>
        <dbReference type="SMART" id="SM00474"/>
    </source>
</evidence>
<evidence type="ECO:0000256" key="9">
    <source>
        <dbReference type="ARBA" id="ARBA00022801"/>
    </source>
</evidence>
<keyword evidence="5" id="KW-0548">Nucleotidyltransferase</keyword>
<evidence type="ECO:0000256" key="13">
    <source>
        <dbReference type="ARBA" id="ARBA00023125"/>
    </source>
</evidence>
<keyword evidence="6" id="KW-0235">DNA replication</keyword>
<dbReference type="Gene3D" id="3.30.420.10">
    <property type="entry name" value="Ribonuclease H-like superfamily/Ribonuclease H"/>
    <property type="match status" value="1"/>
</dbReference>
<dbReference type="Gene3D" id="3.30.70.370">
    <property type="match status" value="1"/>
</dbReference>
<evidence type="ECO:0000313" key="19">
    <source>
        <dbReference type="EMBL" id="DAE06015.1"/>
    </source>
</evidence>
<dbReference type="InterPro" id="IPR002421">
    <property type="entry name" value="5-3_exonuclease"/>
</dbReference>
<dbReference type="SMART" id="SM00279">
    <property type="entry name" value="HhH2"/>
    <property type="match status" value="1"/>
</dbReference>
<dbReference type="PRINTS" id="PR00868">
    <property type="entry name" value="DNAPOLI"/>
</dbReference>
<dbReference type="GO" id="GO:0008408">
    <property type="term" value="F:3'-5' exonuclease activity"/>
    <property type="evidence" value="ECO:0007669"/>
    <property type="project" value="InterPro"/>
</dbReference>
<keyword evidence="8" id="KW-0227">DNA damage</keyword>
<evidence type="ECO:0000256" key="11">
    <source>
        <dbReference type="ARBA" id="ARBA00022932"/>
    </source>
</evidence>
<dbReference type="PANTHER" id="PTHR10133">
    <property type="entry name" value="DNA POLYMERASE I"/>
    <property type="match status" value="1"/>
</dbReference>
<dbReference type="CDD" id="cd08637">
    <property type="entry name" value="DNA_pol_A_pol_I_C"/>
    <property type="match status" value="1"/>
</dbReference>
<evidence type="ECO:0000256" key="12">
    <source>
        <dbReference type="ARBA" id="ARBA00023109"/>
    </source>
</evidence>
<dbReference type="GO" id="GO:0006302">
    <property type="term" value="P:double-strand break repair"/>
    <property type="evidence" value="ECO:0007669"/>
    <property type="project" value="TreeGrafter"/>
</dbReference>
<sequence>MHTLFEHKSNNKTVNTVFFCTFTMKKLKNMNQNSKLFLLDAYALIYRAYYAFIKNPRINSKGFNTSAILGFVNTLEEVLKKENPTHIGVAFDPSGPTFRHEAFEQYKAQREETPEAIRLSVPIIKDIIRAYRIPILEVSGYEADDVIGTLATEAGKQGITTYMMTPDKDYGQLVTDHVFMYRPKYGDKEFEVMGIEQVKAKFDIQSPAQVIDMLGLMGDSSDNIPGCPGVGEKTAQKLIAEFGSIENLLEHTDQLKGALKTKVETNREMIIFSKFLATIKIDVPIQLDMNSLVREQADEEALRKIFEELEFRTLMERIFKKESSPSPSPAGPLFSQENSPIQGNLFEEFTPDTPTEEKKSNLESLNSLTYDYQLIDTESKRQEIIKKLLTSEILALDTETTGTDPMDAELVGMSFSIAENQAFYIPVPAGREEATKIVQEFESVFKNDKSLKVGQNIKYDMLVLQNYGIEIRGRLFDTMVAHYVLQPELRHNMDYLAEIYLHYQTIHIEELIGPRGKGQKNMRDLSPKDVYLYACEDADVTLKLKNILEQELKKNDAEKLFYEIEMPLVPVLVNIESNGVRLDTEALKQSSEYFTTRLQSIEKEIYNLAGEEFNIASPKQVGEILFDKLKIVEKAKKTKTGQYVTSEEVLESLRNKHDVIGKILEYRGLKKLLSTYIDALPQLINPRTGRIHTSFNQTVTATGRLSSSNPNLQNIPIRDEDGKEIRKAFIPDDGCSFFSADYSQIELRIMAHLSKDKNMIDAFLSGYDIHAATAAKIYKVDIKEVTADMRRKAKTANFGIIYGISVFGLAERMNVDRKEAKELIDGYFETYPQVKAYMDKSIQVAREHGYVETIFHRKRFLPDINSRNAVVRGYAERNAINAPIQGSAADIIKVAMARIYERFKAEGLKAKMILQVHDELNFSVPVKEKEIVEQVVIEEMEKAYRMHVPLKADCGWGTNWLQAH</sequence>
<dbReference type="SUPFAM" id="SSF88723">
    <property type="entry name" value="PIN domain-like"/>
    <property type="match status" value="1"/>
</dbReference>
<dbReference type="InterPro" id="IPR043502">
    <property type="entry name" value="DNA/RNA_pol_sf"/>
</dbReference>
<dbReference type="Pfam" id="PF02739">
    <property type="entry name" value="5_3_exonuc_N"/>
    <property type="match status" value="1"/>
</dbReference>